<dbReference type="InterPro" id="IPR000873">
    <property type="entry name" value="AMP-dep_synth/lig_dom"/>
</dbReference>
<dbReference type="EMBL" id="JACHNU010000003">
    <property type="protein sequence ID" value="MBB4663277.1"/>
    <property type="molecule type" value="Genomic_DNA"/>
</dbReference>
<dbReference type="Pfam" id="PF00501">
    <property type="entry name" value="AMP-binding"/>
    <property type="match status" value="1"/>
</dbReference>
<dbReference type="InterPro" id="IPR042099">
    <property type="entry name" value="ANL_N_sf"/>
</dbReference>
<protein>
    <submittedName>
        <fullName evidence="5">Long-chain acyl-CoA synthetase</fullName>
        <ecNumber evidence="5">6.2.1.3</ecNumber>
    </submittedName>
</protein>
<dbReference type="GO" id="GO:0004467">
    <property type="term" value="F:long-chain fatty acid-CoA ligase activity"/>
    <property type="evidence" value="ECO:0007669"/>
    <property type="project" value="UniProtKB-EC"/>
</dbReference>
<reference evidence="5 6" key="1">
    <citation type="submission" date="2020-08" db="EMBL/GenBank/DDBJ databases">
        <title>Genomic Encyclopedia of Archaeal and Bacterial Type Strains, Phase II (KMG-II): from individual species to whole genera.</title>
        <authorList>
            <person name="Goeker M."/>
        </authorList>
    </citation>
    <scope>NUCLEOTIDE SEQUENCE [LARGE SCALE GENOMIC DNA]</scope>
    <source>
        <strain evidence="5 6">DSM 23288</strain>
    </source>
</reference>
<dbReference type="InterPro" id="IPR045851">
    <property type="entry name" value="AMP-bd_C_sf"/>
</dbReference>
<dbReference type="PANTHER" id="PTHR43201">
    <property type="entry name" value="ACYL-COA SYNTHETASE"/>
    <property type="match status" value="1"/>
</dbReference>
<evidence type="ECO:0000313" key="6">
    <source>
        <dbReference type="Proteomes" id="UP000585272"/>
    </source>
</evidence>
<dbReference type="InterPro" id="IPR020845">
    <property type="entry name" value="AMP-binding_CS"/>
</dbReference>
<sequence length="581" mass="59121">MGEPGGGAAVGTDRAAAATGTDRASAAADAAGALSPLLAERFAARAAERPDAVAVRDGAGELTYGALAARAEAIARALAARAGGRRIALLARADADSLATTLAAMRIGVSVVVIDRHLTERQLARVTADARPALVVSSGRLPRPAVERLPPELRATPAELAAEGAAAAFVAPHGEAPRSALPAAARDDAPSAALLAAAAGDVPRAALPAAAREDELLIGLTSGTSGEPKLFVRDQASWATTLDRSDGAFDVRPGDRVAIPGPLDHSHFFYGALHALTRGATVALLPLERSFAAGEAPTHVYLVPTLAVDLADLLDGAPRPSVREVVSSASAWPARARERLARLLPSATVHHFYGASELSFVALDSSGDDGRPPETSGRLFPGVEVEIRDGDGRPLPDGEQGIVHVRSDMLFDGYLAADGTLTGGPDGDGWATVGDLGTLRGEWVAIAGRASDTIICGGLKVEPGAVERALAQLPGVADAACVGLPDERLGAIPVAVLVLDGAAAPAAATPPADAPPAAAPAAAAPPLTRAAVRAHARTMLPQPSRPRALFVVDALPRTRRGKLDRPALVARLVAGEARELT</sequence>
<name>A0A840IE63_9ACTN</name>
<evidence type="ECO:0000259" key="4">
    <source>
        <dbReference type="Pfam" id="PF13193"/>
    </source>
</evidence>
<dbReference type="PANTHER" id="PTHR43201:SF5">
    <property type="entry name" value="MEDIUM-CHAIN ACYL-COA LIGASE ACSF2, MITOCHONDRIAL"/>
    <property type="match status" value="1"/>
</dbReference>
<evidence type="ECO:0000256" key="2">
    <source>
        <dbReference type="ARBA" id="ARBA00022598"/>
    </source>
</evidence>
<evidence type="ECO:0000256" key="1">
    <source>
        <dbReference type="ARBA" id="ARBA00006432"/>
    </source>
</evidence>
<dbReference type="SUPFAM" id="SSF56801">
    <property type="entry name" value="Acetyl-CoA synthetase-like"/>
    <property type="match status" value="1"/>
</dbReference>
<dbReference type="Gene3D" id="3.40.50.12780">
    <property type="entry name" value="N-terminal domain of ligase-like"/>
    <property type="match status" value="1"/>
</dbReference>
<keyword evidence="6" id="KW-1185">Reference proteome</keyword>
<dbReference type="RefSeq" id="WP_183342998.1">
    <property type="nucleotide sequence ID" value="NZ_JACHNU010000003.1"/>
</dbReference>
<feature type="domain" description="AMP-binding enzyme C-terminal" evidence="4">
    <location>
        <begin position="466"/>
        <end position="562"/>
    </location>
</feature>
<organism evidence="5 6">
    <name type="scientific">Conexibacter arvalis</name>
    <dbReference type="NCBI Taxonomy" id="912552"/>
    <lineage>
        <taxon>Bacteria</taxon>
        <taxon>Bacillati</taxon>
        <taxon>Actinomycetota</taxon>
        <taxon>Thermoleophilia</taxon>
        <taxon>Solirubrobacterales</taxon>
        <taxon>Conexibacteraceae</taxon>
        <taxon>Conexibacter</taxon>
    </lineage>
</organism>
<dbReference type="Pfam" id="PF13193">
    <property type="entry name" value="AMP-binding_C"/>
    <property type="match status" value="1"/>
</dbReference>
<feature type="domain" description="AMP-dependent synthetase/ligase" evidence="3">
    <location>
        <begin position="42"/>
        <end position="415"/>
    </location>
</feature>
<dbReference type="Proteomes" id="UP000585272">
    <property type="component" value="Unassembled WGS sequence"/>
</dbReference>
<dbReference type="EC" id="6.2.1.3" evidence="5"/>
<proteinExistence type="inferred from homology"/>
<dbReference type="InterPro" id="IPR025110">
    <property type="entry name" value="AMP-bd_C"/>
</dbReference>
<dbReference type="PROSITE" id="PS00455">
    <property type="entry name" value="AMP_BINDING"/>
    <property type="match status" value="1"/>
</dbReference>
<dbReference type="Gene3D" id="3.30.300.30">
    <property type="match status" value="1"/>
</dbReference>
<keyword evidence="2 5" id="KW-0436">Ligase</keyword>
<comment type="caution">
    <text evidence="5">The sequence shown here is derived from an EMBL/GenBank/DDBJ whole genome shotgun (WGS) entry which is preliminary data.</text>
</comment>
<accession>A0A840IE63</accession>
<dbReference type="GO" id="GO:0031956">
    <property type="term" value="F:medium-chain fatty acid-CoA ligase activity"/>
    <property type="evidence" value="ECO:0007669"/>
    <property type="project" value="TreeGrafter"/>
</dbReference>
<evidence type="ECO:0000259" key="3">
    <source>
        <dbReference type="Pfam" id="PF00501"/>
    </source>
</evidence>
<comment type="similarity">
    <text evidence="1">Belongs to the ATP-dependent AMP-binding enzyme family.</text>
</comment>
<evidence type="ECO:0000313" key="5">
    <source>
        <dbReference type="EMBL" id="MBB4663277.1"/>
    </source>
</evidence>
<dbReference type="AlphaFoldDB" id="A0A840IE63"/>
<gene>
    <name evidence="5" type="ORF">BDZ31_002866</name>
</gene>